<organism evidence="2 3">
    <name type="scientific">Lacipirellula limnantheis</name>
    <dbReference type="NCBI Taxonomy" id="2528024"/>
    <lineage>
        <taxon>Bacteria</taxon>
        <taxon>Pseudomonadati</taxon>
        <taxon>Planctomycetota</taxon>
        <taxon>Planctomycetia</taxon>
        <taxon>Pirellulales</taxon>
        <taxon>Lacipirellulaceae</taxon>
        <taxon>Lacipirellula</taxon>
    </lineage>
</organism>
<dbReference type="KEGG" id="llh:I41_12790"/>
<dbReference type="RefSeq" id="WP_145431710.1">
    <property type="nucleotide sequence ID" value="NZ_CP036339.1"/>
</dbReference>
<dbReference type="AlphaFoldDB" id="A0A517TUQ8"/>
<dbReference type="EMBL" id="CP036339">
    <property type="protein sequence ID" value="QDT72113.1"/>
    <property type="molecule type" value="Genomic_DNA"/>
</dbReference>
<dbReference type="SMART" id="SM00028">
    <property type="entry name" value="TPR"/>
    <property type="match status" value="2"/>
</dbReference>
<keyword evidence="1" id="KW-0802">TPR repeat</keyword>
<dbReference type="SUPFAM" id="SSF48452">
    <property type="entry name" value="TPR-like"/>
    <property type="match status" value="1"/>
</dbReference>
<dbReference type="Proteomes" id="UP000317909">
    <property type="component" value="Chromosome"/>
</dbReference>
<reference evidence="2 3" key="1">
    <citation type="submission" date="2019-02" db="EMBL/GenBank/DDBJ databases">
        <title>Deep-cultivation of Planctomycetes and their phenomic and genomic characterization uncovers novel biology.</title>
        <authorList>
            <person name="Wiegand S."/>
            <person name="Jogler M."/>
            <person name="Boedeker C."/>
            <person name="Pinto D."/>
            <person name="Vollmers J."/>
            <person name="Rivas-Marin E."/>
            <person name="Kohn T."/>
            <person name="Peeters S.H."/>
            <person name="Heuer A."/>
            <person name="Rast P."/>
            <person name="Oberbeckmann S."/>
            <person name="Bunk B."/>
            <person name="Jeske O."/>
            <person name="Meyerdierks A."/>
            <person name="Storesund J.E."/>
            <person name="Kallscheuer N."/>
            <person name="Luecker S."/>
            <person name="Lage O.M."/>
            <person name="Pohl T."/>
            <person name="Merkel B.J."/>
            <person name="Hornburger P."/>
            <person name="Mueller R.-W."/>
            <person name="Bruemmer F."/>
            <person name="Labrenz M."/>
            <person name="Spormann A.M."/>
            <person name="Op den Camp H."/>
            <person name="Overmann J."/>
            <person name="Amann R."/>
            <person name="Jetten M.S.M."/>
            <person name="Mascher T."/>
            <person name="Medema M.H."/>
            <person name="Devos D.P."/>
            <person name="Kaster A.-K."/>
            <person name="Ovreas L."/>
            <person name="Rohde M."/>
            <person name="Galperin M.Y."/>
            <person name="Jogler C."/>
        </authorList>
    </citation>
    <scope>NUCLEOTIDE SEQUENCE [LARGE SCALE GENOMIC DNA]</scope>
    <source>
        <strain evidence="2 3">I41</strain>
    </source>
</reference>
<dbReference type="Gene3D" id="1.25.40.10">
    <property type="entry name" value="Tetratricopeptide repeat domain"/>
    <property type="match status" value="1"/>
</dbReference>
<evidence type="ECO:0000256" key="1">
    <source>
        <dbReference type="PROSITE-ProRule" id="PRU00339"/>
    </source>
</evidence>
<protein>
    <submittedName>
        <fullName evidence="2">Tetratricopeptide repeat protein</fullName>
    </submittedName>
</protein>
<gene>
    <name evidence="2" type="ORF">I41_12790</name>
</gene>
<dbReference type="PROSITE" id="PS50005">
    <property type="entry name" value="TPR"/>
    <property type="match status" value="1"/>
</dbReference>
<keyword evidence="3" id="KW-1185">Reference proteome</keyword>
<evidence type="ECO:0000313" key="2">
    <source>
        <dbReference type="EMBL" id="QDT72113.1"/>
    </source>
</evidence>
<sequence length="113" mass="12604">MSEVVKLYDEADKLKAEGKLEEAVAKLEQAVAADDSYALAHSALAVVLQRLGRHEEAIQHAVRVTELEPGDPFSFTALSVTYQRAYAGTNEMGYIRLAEEAMERSRMMGQHRH</sequence>
<dbReference type="InterPro" id="IPR011990">
    <property type="entry name" value="TPR-like_helical_dom_sf"/>
</dbReference>
<dbReference type="InterPro" id="IPR019734">
    <property type="entry name" value="TPR_rpt"/>
</dbReference>
<name>A0A517TUQ8_9BACT</name>
<dbReference type="Pfam" id="PF13414">
    <property type="entry name" value="TPR_11"/>
    <property type="match status" value="1"/>
</dbReference>
<feature type="repeat" description="TPR" evidence="1">
    <location>
        <begin position="38"/>
        <end position="71"/>
    </location>
</feature>
<accession>A0A517TUQ8</accession>
<dbReference type="OrthoDB" id="281483at2"/>
<proteinExistence type="predicted"/>
<evidence type="ECO:0000313" key="3">
    <source>
        <dbReference type="Proteomes" id="UP000317909"/>
    </source>
</evidence>